<organism evidence="2 3">
    <name type="scientific">Rhizobium mongolense</name>
    <dbReference type="NCBI Taxonomy" id="57676"/>
    <lineage>
        <taxon>Bacteria</taxon>
        <taxon>Pseudomonadati</taxon>
        <taxon>Pseudomonadota</taxon>
        <taxon>Alphaproteobacteria</taxon>
        <taxon>Hyphomicrobiales</taxon>
        <taxon>Rhizobiaceae</taxon>
        <taxon>Rhizobium/Agrobacterium group</taxon>
        <taxon>Rhizobium</taxon>
    </lineage>
</organism>
<evidence type="ECO:0000313" key="3">
    <source>
        <dbReference type="Proteomes" id="UP000533641"/>
    </source>
</evidence>
<name>A0A7W6WGH3_9HYPH</name>
<accession>A0A7W6WGH3</accession>
<evidence type="ECO:0000313" key="2">
    <source>
        <dbReference type="EMBL" id="MBB4277251.1"/>
    </source>
</evidence>
<dbReference type="AlphaFoldDB" id="A0A7W6WGH3"/>
<dbReference type="Proteomes" id="UP000533641">
    <property type="component" value="Unassembled WGS sequence"/>
</dbReference>
<proteinExistence type="predicted"/>
<reference evidence="2 3" key="1">
    <citation type="submission" date="2020-08" db="EMBL/GenBank/DDBJ databases">
        <title>Genomic Encyclopedia of Type Strains, Phase IV (KMG-V): Genome sequencing to study the core and pangenomes of soil and plant-associated prokaryotes.</title>
        <authorList>
            <person name="Whitman W."/>
        </authorList>
    </citation>
    <scope>NUCLEOTIDE SEQUENCE [LARGE SCALE GENOMIC DNA]</scope>
    <source>
        <strain evidence="2 3">SEMIA 402</strain>
    </source>
</reference>
<protein>
    <submittedName>
        <fullName evidence="2">Uncharacterized protein</fullName>
    </submittedName>
</protein>
<sequence>MHALPEKRTAAPTGIGNRSENVLATDSQTYSPQPLDLQAFRIRARFGLSWSAARAVAVLAYGGQHDH</sequence>
<evidence type="ECO:0000256" key="1">
    <source>
        <dbReference type="SAM" id="MobiDB-lite"/>
    </source>
</evidence>
<dbReference type="EMBL" id="JACIGM010000012">
    <property type="protein sequence ID" value="MBB4277251.1"/>
    <property type="molecule type" value="Genomic_DNA"/>
</dbReference>
<feature type="compositionally biased region" description="Polar residues" evidence="1">
    <location>
        <begin position="16"/>
        <end position="28"/>
    </location>
</feature>
<feature type="region of interest" description="Disordered" evidence="1">
    <location>
        <begin position="1"/>
        <end position="28"/>
    </location>
</feature>
<comment type="caution">
    <text evidence="2">The sequence shown here is derived from an EMBL/GenBank/DDBJ whole genome shotgun (WGS) entry which is preliminary data.</text>
</comment>
<gene>
    <name evidence="2" type="ORF">GGE12_005054</name>
</gene>